<proteinExistence type="predicted"/>
<accession>A0A0V0YY89</accession>
<name>A0A0V0YY89_TRIBR</name>
<organism evidence="2 3">
    <name type="scientific">Trichinella britovi</name>
    <name type="common">Parasitic roundworm</name>
    <dbReference type="NCBI Taxonomy" id="45882"/>
    <lineage>
        <taxon>Eukaryota</taxon>
        <taxon>Metazoa</taxon>
        <taxon>Ecdysozoa</taxon>
        <taxon>Nematoda</taxon>
        <taxon>Enoplea</taxon>
        <taxon>Dorylaimia</taxon>
        <taxon>Trichinellida</taxon>
        <taxon>Trichinellidae</taxon>
        <taxon>Trichinella</taxon>
    </lineage>
</organism>
<dbReference type="AlphaFoldDB" id="A0A0V0YY89"/>
<comment type="caution">
    <text evidence="2">The sequence shown here is derived from an EMBL/GenBank/DDBJ whole genome shotgun (WGS) entry which is preliminary data.</text>
</comment>
<feature type="compositionally biased region" description="Basic and acidic residues" evidence="1">
    <location>
        <begin position="36"/>
        <end position="45"/>
    </location>
</feature>
<sequence>MRYHGCIPDPTAGCQRMQQGDIPFGKSDAVPTVRAESPRSDRTAHSQVREAIEKMLPSEQEASGNHQSTLAAILIEFAD</sequence>
<reference evidence="2 3" key="1">
    <citation type="submission" date="2015-01" db="EMBL/GenBank/DDBJ databases">
        <title>Evolution of Trichinella species and genotypes.</title>
        <authorList>
            <person name="Korhonen P.K."/>
            <person name="Edoardo P."/>
            <person name="Giuseppe L.R."/>
            <person name="Gasser R.B."/>
        </authorList>
    </citation>
    <scope>NUCLEOTIDE SEQUENCE [LARGE SCALE GENOMIC DNA]</scope>
    <source>
        <strain evidence="2">ISS120</strain>
    </source>
</reference>
<dbReference type="EMBL" id="JYDI01005091">
    <property type="protein sequence ID" value="KRY05271.1"/>
    <property type="molecule type" value="Genomic_DNA"/>
</dbReference>
<feature type="region of interest" description="Disordered" evidence="1">
    <location>
        <begin position="22"/>
        <end position="45"/>
    </location>
</feature>
<keyword evidence="3" id="KW-1185">Reference proteome</keyword>
<dbReference type="OMA" id="EWDFIRY"/>
<gene>
    <name evidence="2" type="ORF">T03_5610</name>
</gene>
<evidence type="ECO:0000313" key="3">
    <source>
        <dbReference type="Proteomes" id="UP000054653"/>
    </source>
</evidence>
<dbReference type="Proteomes" id="UP000054653">
    <property type="component" value="Unassembled WGS sequence"/>
</dbReference>
<evidence type="ECO:0000256" key="1">
    <source>
        <dbReference type="SAM" id="MobiDB-lite"/>
    </source>
</evidence>
<evidence type="ECO:0000313" key="2">
    <source>
        <dbReference type="EMBL" id="KRY05271.1"/>
    </source>
</evidence>
<feature type="non-terminal residue" evidence="2">
    <location>
        <position position="79"/>
    </location>
</feature>
<protein>
    <submittedName>
        <fullName evidence="2">Uncharacterized protein</fullName>
    </submittedName>
</protein>